<evidence type="ECO:0000259" key="1">
    <source>
        <dbReference type="PROSITE" id="PS51352"/>
    </source>
</evidence>
<keyword evidence="3" id="KW-1185">Reference proteome</keyword>
<dbReference type="Gene3D" id="3.40.30.10">
    <property type="entry name" value="Glutaredoxin"/>
    <property type="match status" value="1"/>
</dbReference>
<dbReference type="RefSeq" id="WP_338194483.1">
    <property type="nucleotide sequence ID" value="NZ_AP027268.1"/>
</dbReference>
<dbReference type="PANTHER" id="PTHR43640:SF1">
    <property type="entry name" value="THIOREDOXIN-DEPENDENT PEROXIREDOXIN"/>
    <property type="match status" value="1"/>
</dbReference>
<feature type="domain" description="Thioredoxin" evidence="1">
    <location>
        <begin position="9"/>
        <end position="164"/>
    </location>
</feature>
<dbReference type="GO" id="GO:0016209">
    <property type="term" value="F:antioxidant activity"/>
    <property type="evidence" value="ECO:0007669"/>
    <property type="project" value="InterPro"/>
</dbReference>
<gene>
    <name evidence="2" type="ORF">MACH07_25470</name>
</gene>
<dbReference type="InterPro" id="IPR000866">
    <property type="entry name" value="AhpC/TSA"/>
</dbReference>
<dbReference type="InterPro" id="IPR036249">
    <property type="entry name" value="Thioredoxin-like_sf"/>
</dbReference>
<protein>
    <submittedName>
        <fullName evidence="2">Thioredoxin family protein</fullName>
    </submittedName>
</protein>
<organism evidence="2 3">
    <name type="scientific">Flagellimonas marinaquae</name>
    <dbReference type="NCBI Taxonomy" id="254955"/>
    <lineage>
        <taxon>Bacteria</taxon>
        <taxon>Pseudomonadati</taxon>
        <taxon>Bacteroidota</taxon>
        <taxon>Flavobacteriia</taxon>
        <taxon>Flavobacteriales</taxon>
        <taxon>Flavobacteriaceae</taxon>
        <taxon>Flagellimonas</taxon>
    </lineage>
</organism>
<dbReference type="AlphaFoldDB" id="A0AA48HEI3"/>
<dbReference type="GO" id="GO:0016491">
    <property type="term" value="F:oxidoreductase activity"/>
    <property type="evidence" value="ECO:0007669"/>
    <property type="project" value="InterPro"/>
</dbReference>
<dbReference type="Proteomes" id="UP001330184">
    <property type="component" value="Chromosome"/>
</dbReference>
<sequence>MALTQSNMMELGTKAPDFTLFDTVSKKQISLSQLKSNTATVVTFICNHCPFVHHINHKFVEVANEYQAKGIQFIAISSNDVEYFPEDGPEMMTHVAQSLNYSFPYLYDETQTVAKAYQAECTPDFFVFDDNLKLAYRGRFDESRPNMGSASGRDLTNALDAMLNNKDIAKVQYPSIGCSIKWK</sequence>
<dbReference type="CDD" id="cd02969">
    <property type="entry name" value="PRX_like1"/>
    <property type="match status" value="1"/>
</dbReference>
<reference evidence="2 3" key="1">
    <citation type="submission" date="2023-01" db="EMBL/GenBank/DDBJ databases">
        <title>Complete genome sequence of Muricauda aquimarina strain IFOP_LL357.</title>
        <authorList>
            <person name="Gajardo G."/>
            <person name="Ueki S."/>
            <person name="Maruyama F."/>
        </authorList>
    </citation>
    <scope>NUCLEOTIDE SEQUENCE [LARGE SCALE GENOMIC DNA]</scope>
    <source>
        <strain evidence="2 3">IFOP_LL357</strain>
    </source>
</reference>
<evidence type="ECO:0000313" key="3">
    <source>
        <dbReference type="Proteomes" id="UP001330184"/>
    </source>
</evidence>
<name>A0AA48HEI3_9FLAO</name>
<dbReference type="PANTHER" id="PTHR43640">
    <property type="entry name" value="OS07G0260300 PROTEIN"/>
    <property type="match status" value="1"/>
</dbReference>
<dbReference type="SUPFAM" id="SSF52833">
    <property type="entry name" value="Thioredoxin-like"/>
    <property type="match status" value="1"/>
</dbReference>
<dbReference type="InterPro" id="IPR047262">
    <property type="entry name" value="PRX-like1"/>
</dbReference>
<accession>A0AA48HEI3</accession>
<dbReference type="PROSITE" id="PS51352">
    <property type="entry name" value="THIOREDOXIN_2"/>
    <property type="match status" value="1"/>
</dbReference>
<dbReference type="EMBL" id="AP027268">
    <property type="protein sequence ID" value="BDW93715.1"/>
    <property type="molecule type" value="Genomic_DNA"/>
</dbReference>
<evidence type="ECO:0000313" key="2">
    <source>
        <dbReference type="EMBL" id="BDW93715.1"/>
    </source>
</evidence>
<dbReference type="InterPro" id="IPR013766">
    <property type="entry name" value="Thioredoxin_domain"/>
</dbReference>
<dbReference type="Pfam" id="PF00578">
    <property type="entry name" value="AhpC-TSA"/>
    <property type="match status" value="1"/>
</dbReference>
<proteinExistence type="predicted"/>